<dbReference type="PANTHER" id="PTHR30419">
    <property type="entry name" value="HTH-TYPE TRANSCRIPTIONAL REGULATOR YBHD"/>
    <property type="match status" value="1"/>
</dbReference>
<evidence type="ECO:0000313" key="6">
    <source>
        <dbReference type="EMBL" id="KSU49502.1"/>
    </source>
</evidence>
<dbReference type="PRINTS" id="PR00039">
    <property type="entry name" value="HTHLYSR"/>
</dbReference>
<dbReference type="SUPFAM" id="SSF53850">
    <property type="entry name" value="Periplasmic binding protein-like II"/>
    <property type="match status" value="1"/>
</dbReference>
<feature type="domain" description="HTH lysR-type" evidence="5">
    <location>
        <begin position="1"/>
        <end position="58"/>
    </location>
</feature>
<name>A0A0V8GGV2_9BACL</name>
<dbReference type="Gene3D" id="1.10.10.10">
    <property type="entry name" value="Winged helix-like DNA-binding domain superfamily/Winged helix DNA-binding domain"/>
    <property type="match status" value="1"/>
</dbReference>
<comment type="caution">
    <text evidence="6">The sequence shown here is derived from an EMBL/GenBank/DDBJ whole genome shotgun (WGS) entry which is preliminary data.</text>
</comment>
<dbReference type="GO" id="GO:0005829">
    <property type="term" value="C:cytosol"/>
    <property type="evidence" value="ECO:0007669"/>
    <property type="project" value="TreeGrafter"/>
</dbReference>
<dbReference type="Pfam" id="PF00126">
    <property type="entry name" value="HTH_1"/>
    <property type="match status" value="1"/>
</dbReference>
<dbReference type="GO" id="GO:0003677">
    <property type="term" value="F:DNA binding"/>
    <property type="evidence" value="ECO:0007669"/>
    <property type="project" value="UniProtKB-KW"/>
</dbReference>
<dbReference type="RefSeq" id="WP_058265260.1">
    <property type="nucleotide sequence ID" value="NZ_JAXUAT010000027.1"/>
</dbReference>
<sequence length="291" mass="32799">MELQQLRYFLALVEEKNITKAARILRLSQPALSRQLQQLEETIGVELFERSKQGLRLTEKGRFFEERAREMVTLADKVLVDLNTKEVLTGEIHIGGGETQQLTTVLQAFRDLHAIHPDVTIRMYSGNGNDVLDRLEKGLLDFGLVIAPFDVSAFHSLRLPGQDRWGVLTRRSALIAQSKTISREQLLSLPLLLSEQTQLDTYFHEQIGLTLEDCQIIGTYNLLFNASLLVRQGVGHALAIDGIIDTTASDLIFLPLDPPVVSDVHLIWKKEATLSPSARVLLRTIKERFHS</sequence>
<keyword evidence="2" id="KW-0805">Transcription regulation</keyword>
<dbReference type="Pfam" id="PF03466">
    <property type="entry name" value="LysR_substrate"/>
    <property type="match status" value="1"/>
</dbReference>
<dbReference type="InterPro" id="IPR000847">
    <property type="entry name" value="LysR_HTH_N"/>
</dbReference>
<evidence type="ECO:0000256" key="1">
    <source>
        <dbReference type="ARBA" id="ARBA00009437"/>
    </source>
</evidence>
<dbReference type="Proteomes" id="UP000053797">
    <property type="component" value="Unassembled WGS sequence"/>
</dbReference>
<organism evidence="6 7">
    <name type="scientific">Exiguobacterium indicum</name>
    <dbReference type="NCBI Taxonomy" id="296995"/>
    <lineage>
        <taxon>Bacteria</taxon>
        <taxon>Bacillati</taxon>
        <taxon>Bacillota</taxon>
        <taxon>Bacilli</taxon>
        <taxon>Bacillales</taxon>
        <taxon>Bacillales Family XII. Incertae Sedis</taxon>
        <taxon>Exiguobacterium</taxon>
    </lineage>
</organism>
<dbReference type="InterPro" id="IPR036390">
    <property type="entry name" value="WH_DNA-bd_sf"/>
</dbReference>
<dbReference type="GO" id="GO:0003700">
    <property type="term" value="F:DNA-binding transcription factor activity"/>
    <property type="evidence" value="ECO:0007669"/>
    <property type="project" value="InterPro"/>
</dbReference>
<keyword evidence="3" id="KW-0238">DNA-binding</keyword>
<proteinExistence type="inferred from homology"/>
<dbReference type="InterPro" id="IPR036388">
    <property type="entry name" value="WH-like_DNA-bd_sf"/>
</dbReference>
<reference evidence="6 7" key="1">
    <citation type="journal article" date="2015" name="Int. J. Syst. Evol. Microbiol.">
        <title>Exiguobacterium enclense sp. nov., isolated from sediment.</title>
        <authorList>
            <person name="Dastager S.G."/>
            <person name="Mawlankar R."/>
            <person name="Sonalkar V.V."/>
            <person name="Thorat M.N."/>
            <person name="Mual P."/>
            <person name="Verma A."/>
            <person name="Krishnamurthi S."/>
            <person name="Tang S.K."/>
            <person name="Li W.J."/>
        </authorList>
    </citation>
    <scope>NUCLEOTIDE SEQUENCE [LARGE SCALE GENOMIC DNA]</scope>
    <source>
        <strain evidence="6 7">NIO-1109</strain>
    </source>
</reference>
<evidence type="ECO:0000256" key="2">
    <source>
        <dbReference type="ARBA" id="ARBA00023015"/>
    </source>
</evidence>
<gene>
    <name evidence="6" type="ORF">AS033_09040</name>
</gene>
<keyword evidence="4" id="KW-0804">Transcription</keyword>
<dbReference type="Gene3D" id="3.40.190.290">
    <property type="match status" value="1"/>
</dbReference>
<dbReference type="PANTHER" id="PTHR30419:SF8">
    <property type="entry name" value="NITROGEN ASSIMILATION TRANSCRIPTIONAL ACTIVATOR-RELATED"/>
    <property type="match status" value="1"/>
</dbReference>
<protein>
    <recommendedName>
        <fullName evidence="5">HTH lysR-type domain-containing protein</fullName>
    </recommendedName>
</protein>
<dbReference type="AlphaFoldDB" id="A0A0V8GGV2"/>
<dbReference type="PROSITE" id="PS50931">
    <property type="entry name" value="HTH_LYSR"/>
    <property type="match status" value="1"/>
</dbReference>
<evidence type="ECO:0000256" key="4">
    <source>
        <dbReference type="ARBA" id="ARBA00023163"/>
    </source>
</evidence>
<dbReference type="SUPFAM" id="SSF46785">
    <property type="entry name" value="Winged helix' DNA-binding domain"/>
    <property type="match status" value="1"/>
</dbReference>
<dbReference type="EMBL" id="LNQL01000002">
    <property type="protein sequence ID" value="KSU49502.1"/>
    <property type="molecule type" value="Genomic_DNA"/>
</dbReference>
<dbReference type="InterPro" id="IPR005119">
    <property type="entry name" value="LysR_subst-bd"/>
</dbReference>
<dbReference type="FunFam" id="1.10.10.10:FF:000001">
    <property type="entry name" value="LysR family transcriptional regulator"/>
    <property type="match status" value="1"/>
</dbReference>
<evidence type="ECO:0000313" key="7">
    <source>
        <dbReference type="Proteomes" id="UP000053797"/>
    </source>
</evidence>
<evidence type="ECO:0000259" key="5">
    <source>
        <dbReference type="PROSITE" id="PS50931"/>
    </source>
</evidence>
<dbReference type="InterPro" id="IPR050950">
    <property type="entry name" value="HTH-type_LysR_regulators"/>
</dbReference>
<comment type="similarity">
    <text evidence="1">Belongs to the LysR transcriptional regulatory family.</text>
</comment>
<accession>A0A0V8GGV2</accession>
<dbReference type="CDD" id="cd05466">
    <property type="entry name" value="PBP2_LTTR_substrate"/>
    <property type="match status" value="1"/>
</dbReference>
<evidence type="ECO:0000256" key="3">
    <source>
        <dbReference type="ARBA" id="ARBA00023125"/>
    </source>
</evidence>